<dbReference type="EMBL" id="LKET01000029">
    <property type="protein sequence ID" value="KPU44748.1"/>
    <property type="molecule type" value="Genomic_DNA"/>
</dbReference>
<dbReference type="OrthoDB" id="2628935at2"/>
<dbReference type="Proteomes" id="UP000050326">
    <property type="component" value="Unassembled WGS sequence"/>
</dbReference>
<comment type="caution">
    <text evidence="2">The sequence shown here is derived from an EMBL/GenBank/DDBJ whole genome shotgun (WGS) entry which is preliminary data.</text>
</comment>
<evidence type="ECO:0000256" key="1">
    <source>
        <dbReference type="SAM" id="Phobius"/>
    </source>
</evidence>
<feature type="transmembrane region" description="Helical" evidence="1">
    <location>
        <begin position="145"/>
        <end position="166"/>
    </location>
</feature>
<feature type="transmembrane region" description="Helical" evidence="1">
    <location>
        <begin position="93"/>
        <end position="115"/>
    </location>
</feature>
<keyword evidence="1" id="KW-1133">Transmembrane helix</keyword>
<dbReference type="NCBIfam" id="NF041644">
    <property type="entry name" value="CBO0543_fam"/>
    <property type="match status" value="1"/>
</dbReference>
<dbReference type="AlphaFoldDB" id="A0A0P8W9V6"/>
<evidence type="ECO:0000313" key="2">
    <source>
        <dbReference type="EMBL" id="KPU44748.1"/>
    </source>
</evidence>
<dbReference type="STRING" id="36849.OXPF_18340"/>
<sequence>MHLFILFFTLIIVWRYGDWKNWQKYHTTMLYVAVANLFYNFIYTGDNLLWKLQPAFLLGNHKIAEIFYTFIIFPSTVLLLLKNFPSDLKSLSLRLIKFISIYFIFECIAYSLGCISYHNGWTIWWSLVWDFMMFPMWMLHHKKPLISYAVSAAVISCMLVLFPVTIK</sequence>
<dbReference type="RefSeq" id="WP_054874879.1">
    <property type="nucleotide sequence ID" value="NZ_LKET01000029.1"/>
</dbReference>
<protein>
    <submittedName>
        <fullName evidence="2">Uncharacterized protein</fullName>
    </submittedName>
</protein>
<keyword evidence="1" id="KW-0472">Membrane</keyword>
<proteinExistence type="predicted"/>
<name>A0A0P8W9V6_9CLOT</name>
<accession>A0A0P8W9V6</accession>
<evidence type="ECO:0000313" key="3">
    <source>
        <dbReference type="Proteomes" id="UP000050326"/>
    </source>
</evidence>
<organism evidence="2 3">
    <name type="scientific">Oxobacter pfennigii</name>
    <dbReference type="NCBI Taxonomy" id="36849"/>
    <lineage>
        <taxon>Bacteria</taxon>
        <taxon>Bacillati</taxon>
        <taxon>Bacillota</taxon>
        <taxon>Clostridia</taxon>
        <taxon>Eubacteriales</taxon>
        <taxon>Clostridiaceae</taxon>
        <taxon>Oxobacter</taxon>
    </lineage>
</organism>
<feature type="transmembrane region" description="Helical" evidence="1">
    <location>
        <begin position="63"/>
        <end position="81"/>
    </location>
</feature>
<gene>
    <name evidence="2" type="ORF">OXPF_18340</name>
</gene>
<dbReference type="InterPro" id="IPR048147">
    <property type="entry name" value="CBO0543-like"/>
</dbReference>
<feature type="transmembrane region" description="Helical" evidence="1">
    <location>
        <begin position="25"/>
        <end position="42"/>
    </location>
</feature>
<keyword evidence="1" id="KW-0812">Transmembrane</keyword>
<keyword evidence="3" id="KW-1185">Reference proteome</keyword>
<reference evidence="2 3" key="1">
    <citation type="submission" date="2015-09" db="EMBL/GenBank/DDBJ databases">
        <title>Genome sequence of Oxobacter pfennigii DSM 3222.</title>
        <authorList>
            <person name="Poehlein A."/>
            <person name="Bengelsdorf F.R."/>
            <person name="Schiel-Bengelsdorf B."/>
            <person name="Duerre P."/>
            <person name="Daniel R."/>
        </authorList>
    </citation>
    <scope>NUCLEOTIDE SEQUENCE [LARGE SCALE GENOMIC DNA]</scope>
    <source>
        <strain evidence="2 3">DSM 3222</strain>
    </source>
</reference>